<name>A0A7W9LXB4_9ACTN</name>
<feature type="compositionally biased region" description="Low complexity" evidence="1">
    <location>
        <begin position="34"/>
        <end position="53"/>
    </location>
</feature>
<feature type="compositionally biased region" description="Basic and acidic residues" evidence="1">
    <location>
        <begin position="55"/>
        <end position="65"/>
    </location>
</feature>
<evidence type="ECO:0000256" key="1">
    <source>
        <dbReference type="SAM" id="MobiDB-lite"/>
    </source>
</evidence>
<gene>
    <name evidence="2" type="ORF">HDA41_007520</name>
</gene>
<dbReference type="AlphaFoldDB" id="A0A7W9LXB4"/>
<feature type="region of interest" description="Disordered" evidence="1">
    <location>
        <begin position="34"/>
        <end position="137"/>
    </location>
</feature>
<feature type="compositionally biased region" description="Low complexity" evidence="1">
    <location>
        <begin position="101"/>
        <end position="117"/>
    </location>
</feature>
<dbReference type="Proteomes" id="UP000590647">
    <property type="component" value="Unassembled WGS sequence"/>
</dbReference>
<accession>A0A7W9LXB4</accession>
<sequence>MHRAARTAPGNSSARPRAAVLAAVVLTLLAVLGIAGPPPGATGEPVAGAVAGVGRHGDTGPRADDGCDTECAVRAAPRQEPHSEQPAPRGLLATCVPGTDAVPPGAARLPAPAAHTPSPGPHTLHDRGRAPPATSGI</sequence>
<evidence type="ECO:0000313" key="3">
    <source>
        <dbReference type="Proteomes" id="UP000590647"/>
    </source>
</evidence>
<proteinExistence type="predicted"/>
<dbReference type="EMBL" id="JACHNE010000001">
    <property type="protein sequence ID" value="MBB5799556.1"/>
    <property type="molecule type" value="Genomic_DNA"/>
</dbReference>
<reference evidence="2 3" key="1">
    <citation type="submission" date="2020-08" db="EMBL/GenBank/DDBJ databases">
        <title>Sequencing the genomes of 1000 actinobacteria strains.</title>
        <authorList>
            <person name="Klenk H.-P."/>
        </authorList>
    </citation>
    <scope>NUCLEOTIDE SEQUENCE [LARGE SCALE GENOMIC DNA]</scope>
    <source>
        <strain evidence="2 3">DSM 40084</strain>
    </source>
</reference>
<evidence type="ECO:0000313" key="2">
    <source>
        <dbReference type="EMBL" id="MBB5799556.1"/>
    </source>
</evidence>
<protein>
    <submittedName>
        <fullName evidence="2">Uncharacterized protein</fullName>
    </submittedName>
</protein>
<keyword evidence="3" id="KW-1185">Reference proteome</keyword>
<dbReference type="RefSeq" id="WP_184991957.1">
    <property type="nucleotide sequence ID" value="NZ_JACHNE010000001.1"/>
</dbReference>
<comment type="caution">
    <text evidence="2">The sequence shown here is derived from an EMBL/GenBank/DDBJ whole genome shotgun (WGS) entry which is preliminary data.</text>
</comment>
<organism evidence="2 3">
    <name type="scientific">Streptomyces caelestis</name>
    <dbReference type="NCBI Taxonomy" id="36816"/>
    <lineage>
        <taxon>Bacteria</taxon>
        <taxon>Bacillati</taxon>
        <taxon>Actinomycetota</taxon>
        <taxon>Actinomycetes</taxon>
        <taxon>Kitasatosporales</taxon>
        <taxon>Streptomycetaceae</taxon>
        <taxon>Streptomyces</taxon>
    </lineage>
</organism>